<name>A0A7S0A4J5_9DINO</name>
<organism evidence="2">
    <name type="scientific">Pyrodinium bahamense</name>
    <dbReference type="NCBI Taxonomy" id="73915"/>
    <lineage>
        <taxon>Eukaryota</taxon>
        <taxon>Sar</taxon>
        <taxon>Alveolata</taxon>
        <taxon>Dinophyceae</taxon>
        <taxon>Gonyaulacales</taxon>
        <taxon>Pyrocystaceae</taxon>
        <taxon>Pyrodinium</taxon>
    </lineage>
</organism>
<sequence length="1175" mass="129963">MAVPAMREQGFYLVGESQRWDLEPLSLPMTVEVSKDGGTRVVHQLTMQRCEEQFQILKNASWKVRLLVASGADCSQHVLWPGGPPRQAELFVQDQAKTLLHGRSWKIRAKAGMPLRIVYLPEVRLLSCELMQSTTHPRPRWEALATKARGILSSQQQRRSQQRQRRRQQQPPPQVQPPFPPPPLSLQCTSSSTPAQNAASQLLGGTPKLEVEVETLVRMLVSETLGAAGAAELLAHICAISGEACSRARLAGAAKALDQLLCRTACPGDNGGGNNEQPHDKNLTSATTPRNSLLECHLPQPKQALEEGEHQEVAEKQRWEALEKECLGALHIGHAMLDPRQRRGSSWARSLSYAKVKLGAHGVRLRQATRKHPFTIWVLGASNEVEVSLAEEGFFEDASFIDHAPTEVLLLGEGLRKLSVSTRPSPMRPGQPQTVSVRTASYEEISSFLSLGAPVPDLAAVLMPGAEGQGLPPDYVLTAIAEVPAVVSSRFKIDENGCLALKRRMNNGQLLIRPVSCPFSSRAEASAASEIADNSWILAVRGPGALVQAWQAAVPSTPSPVDPRPKAKSELLPSSFWGILDIKYDTARPVLERVKVLETGEGRTSKFSGHGADLRRRYLENYRSDQEDADFAMCEVVSTDKKLTHDLAESNGYAHVVPRQACFERRYETDLAERVAAELGLSGEDLVVLKLCNRTRAAGVVVSPAKDLDDVLRQLLQPPLDLEAWFSHDASWSIQESRPLDLGVQWGSFEEQKRHWWSNECPVFVAEACCSSLPIARNGELFDGTLRTAFVLRRRLEQPRHAELAMVRNVRATKEVNKIIPFMQTTPPSEDTERAAGAWEEGTAANAWPEDFAIDWLGCYWKLPKKPLSNMTTGTFRECIVSAARTSGTAEVHPVQCQEVYSALGDLVQRLFCSREQRPADFTARYRRYPGLDAYLTACLSSSAMRASSGHWRAEKLLKEAERMLQSPWPSAGAAPACARSFVHRKRCCLLARSQAQRGGWAAVAANHREESLRLMPTNANSLYIKGQERLQSGRPQEAAAPLLRSLLLDPDFKAAYISLGICYLRQGAYQEAIATCEAGFSRHPIPHFRYHMGLAYFQLATQTPHQTSHQDRRRRALEHLTAARESPEARRVAQGRAPWSEEDGRMVSALATDRALPFVALSPTAGWVAASIRI</sequence>
<dbReference type="SMART" id="SM00028">
    <property type="entry name" value="TPR"/>
    <property type="match status" value="2"/>
</dbReference>
<dbReference type="AlphaFoldDB" id="A0A7S0A4J5"/>
<gene>
    <name evidence="2" type="ORF">PBAH0796_LOCUS8161</name>
</gene>
<evidence type="ECO:0000256" key="1">
    <source>
        <dbReference type="SAM" id="MobiDB-lite"/>
    </source>
</evidence>
<proteinExistence type="predicted"/>
<dbReference type="InterPro" id="IPR011990">
    <property type="entry name" value="TPR-like_helical_dom_sf"/>
</dbReference>
<accession>A0A7S0A4J5</accession>
<feature type="region of interest" description="Disordered" evidence="1">
    <location>
        <begin position="152"/>
        <end position="203"/>
    </location>
</feature>
<feature type="region of interest" description="Disordered" evidence="1">
    <location>
        <begin position="269"/>
        <end position="288"/>
    </location>
</feature>
<protein>
    <submittedName>
        <fullName evidence="2">Uncharacterized protein</fullName>
    </submittedName>
</protein>
<dbReference type="InterPro" id="IPR019734">
    <property type="entry name" value="TPR_rpt"/>
</dbReference>
<feature type="compositionally biased region" description="Polar residues" evidence="1">
    <location>
        <begin position="188"/>
        <end position="200"/>
    </location>
</feature>
<reference evidence="2" key="1">
    <citation type="submission" date="2021-01" db="EMBL/GenBank/DDBJ databases">
        <authorList>
            <person name="Corre E."/>
            <person name="Pelletier E."/>
            <person name="Niang G."/>
            <person name="Scheremetjew M."/>
            <person name="Finn R."/>
            <person name="Kale V."/>
            <person name="Holt S."/>
            <person name="Cochrane G."/>
            <person name="Meng A."/>
            <person name="Brown T."/>
            <person name="Cohen L."/>
        </authorList>
    </citation>
    <scope>NUCLEOTIDE SEQUENCE</scope>
    <source>
        <strain evidence="2">Pbaha01</strain>
    </source>
</reference>
<evidence type="ECO:0000313" key="2">
    <source>
        <dbReference type="EMBL" id="CAD8352794.1"/>
    </source>
</evidence>
<dbReference type="Pfam" id="PF14559">
    <property type="entry name" value="TPR_19"/>
    <property type="match status" value="1"/>
</dbReference>
<dbReference type="EMBL" id="HBEG01013470">
    <property type="protein sequence ID" value="CAD8352794.1"/>
    <property type="molecule type" value="Transcribed_RNA"/>
</dbReference>
<dbReference type="Gene3D" id="1.25.40.10">
    <property type="entry name" value="Tetratricopeptide repeat domain"/>
    <property type="match status" value="1"/>
</dbReference>
<dbReference type="SUPFAM" id="SSF48452">
    <property type="entry name" value="TPR-like"/>
    <property type="match status" value="1"/>
</dbReference>
<feature type="compositionally biased region" description="Pro residues" evidence="1">
    <location>
        <begin position="170"/>
        <end position="184"/>
    </location>
</feature>